<dbReference type="InterPro" id="IPR009537">
    <property type="entry name" value="DUF1156"/>
</dbReference>
<proteinExistence type="predicted"/>
<feature type="domain" description="DUF1156" evidence="1">
    <location>
        <begin position="13"/>
        <end position="72"/>
    </location>
</feature>
<dbReference type="SUPFAM" id="SSF53335">
    <property type="entry name" value="S-adenosyl-L-methionine-dependent methyltransferases"/>
    <property type="match status" value="2"/>
</dbReference>
<dbReference type="EMBL" id="BAAAWD010000014">
    <property type="protein sequence ID" value="GAA3019692.1"/>
    <property type="molecule type" value="Genomic_DNA"/>
</dbReference>
<name>A0ABP6KUF1_9ACTN</name>
<comment type="caution">
    <text evidence="2">The sequence shown here is derived from an EMBL/GenBank/DDBJ whole genome shotgun (WGS) entry which is preliminary data.</text>
</comment>
<dbReference type="RefSeq" id="WP_344899383.1">
    <property type="nucleotide sequence ID" value="NZ_BAAAWD010000014.1"/>
</dbReference>
<dbReference type="Gene3D" id="3.40.50.150">
    <property type="entry name" value="Vaccinia Virus protein VP39"/>
    <property type="match status" value="1"/>
</dbReference>
<evidence type="ECO:0000313" key="2">
    <source>
        <dbReference type="EMBL" id="GAA3019692.1"/>
    </source>
</evidence>
<protein>
    <submittedName>
        <fullName evidence="2">DUF1156 domain-containing protein</fullName>
    </submittedName>
</protein>
<sequence length="971" mass="107574">MNSTKPRVLIEDWLPVAELGIESRRERGAASALPPLSFLHIWWARRPLVASAAVALAGVLPAWSEELAKAFPDTVELQDEAAYRRWLLHLVGIWGDPVYGRKVIDAANAAGVKLKGNGYGYKQAFRNSIPRMDIDLLHAVLIHTWGKLPTLADPTAGGGSIPWVASRLGLPVVANDLNGVAACVLKAGVEIPATKGLDLVPELRKWGQVLVKRVEKRLKEYFPLQGGESVIAYIWANAISCPRTGRLVPLMHDKWLRKTVGKEAAVRMLTQHDGVELSEPIFEIALGRNVDKSDASTGTTARGKAISPYDNLVIDGDYIKQAAQAGQMKQVLYAVAIRTPSGERTFRVPNQADLDAIAAAEAKLEEVKALWQATDILPSEEIPAEANYDRGHRMYGINTWLDFYMPRQALVHGTFVNEFAKLMPEVREALGDRADAVLFELAMMQGTALNYNSRQASWNVLRQGMRSVFDRHDFAFKWTSAEFEGASALYSWCLHQLLDAYGSIARLLDETGVSTLNLENRLPREVTILQGSGASLALSDGAVTHVCMDPPYYDNVMYAELADYFYVWEKRTLGRLIPDYFQDDLTDKDNEAVANPARFAAMGKRKKELADLDYETKMASIFVESRRILDDQGVLSVMFTHKKAEAWDTLGMGLLQAGFTIETSWPVNTEFENSLHQANMNSAASTIMLVCRKRNERSDNTKVYLDDIEQNIRRAAREAATQFQHDGIEGVDLLLSTYGPTLSVISQSWPVYSSTPDEDGRDKLLRPEEALALAREEIVNLRRSRLVGKAAKTDTLTDFVLLAWDTFVAREFPFDTARLLALAVGGLDIDQLERARVVAKTSGKVTLLTPSERVRRGVESAAPGVRPEAASFDYIIDAVDTTLYIAEHDGMPAAKRFLDKHGYTNDAGFISTLQGLANAMPRTKVKGDWVVAEAGRLDTLCTLYFPDVILPEATDVATLVEDKPNALFEVE</sequence>
<organism evidence="2 3">
    <name type="scientific">Streptosporangium longisporum</name>
    <dbReference type="NCBI Taxonomy" id="46187"/>
    <lineage>
        <taxon>Bacteria</taxon>
        <taxon>Bacillati</taxon>
        <taxon>Actinomycetota</taxon>
        <taxon>Actinomycetes</taxon>
        <taxon>Streptosporangiales</taxon>
        <taxon>Streptosporangiaceae</taxon>
        <taxon>Streptosporangium</taxon>
    </lineage>
</organism>
<dbReference type="Proteomes" id="UP001499930">
    <property type="component" value="Unassembled WGS sequence"/>
</dbReference>
<dbReference type="Pfam" id="PF06634">
    <property type="entry name" value="DUF1156"/>
    <property type="match status" value="1"/>
</dbReference>
<evidence type="ECO:0000259" key="1">
    <source>
        <dbReference type="Pfam" id="PF06634"/>
    </source>
</evidence>
<keyword evidence="3" id="KW-1185">Reference proteome</keyword>
<accession>A0ABP6KUF1</accession>
<dbReference type="InterPro" id="IPR029063">
    <property type="entry name" value="SAM-dependent_MTases_sf"/>
</dbReference>
<gene>
    <name evidence="2" type="ORF">GCM10017559_49890</name>
</gene>
<reference evidence="3" key="1">
    <citation type="journal article" date="2019" name="Int. J. Syst. Evol. Microbiol.">
        <title>The Global Catalogue of Microorganisms (GCM) 10K type strain sequencing project: providing services to taxonomists for standard genome sequencing and annotation.</title>
        <authorList>
            <consortium name="The Broad Institute Genomics Platform"/>
            <consortium name="The Broad Institute Genome Sequencing Center for Infectious Disease"/>
            <person name="Wu L."/>
            <person name="Ma J."/>
        </authorList>
    </citation>
    <scope>NUCLEOTIDE SEQUENCE [LARGE SCALE GENOMIC DNA]</scope>
    <source>
        <strain evidence="3">JCM 3106</strain>
    </source>
</reference>
<evidence type="ECO:0000313" key="3">
    <source>
        <dbReference type="Proteomes" id="UP001499930"/>
    </source>
</evidence>